<dbReference type="SUPFAM" id="SSF51395">
    <property type="entry name" value="FMN-linked oxidoreductases"/>
    <property type="match status" value="1"/>
</dbReference>
<dbReference type="GO" id="GO:0004355">
    <property type="term" value="F:glutamate synthase (NADPH) activity"/>
    <property type="evidence" value="ECO:0007669"/>
    <property type="project" value="UniProtKB-EC"/>
</dbReference>
<keyword evidence="5" id="KW-0285">Flavoprotein</keyword>
<reference evidence="17 18" key="1">
    <citation type="journal article" date="2018" name="Int. J. Syst. Evol. Microbiol.">
        <title>Zhouia spongiae sp. nov., isolated from a marine sponge.</title>
        <authorList>
            <person name="Zhuang L."/>
            <person name="Lin B."/>
            <person name="Qin F."/>
            <person name="Luo L."/>
        </authorList>
    </citation>
    <scope>NUCLEOTIDE SEQUENCE [LARGE SCALE GENOMIC DNA]</scope>
    <source>
        <strain evidence="17 18">HN-Y44</strain>
    </source>
</reference>
<dbReference type="SUPFAM" id="SSF56235">
    <property type="entry name" value="N-terminal nucleophile aminohydrolases (Ntn hydrolases)"/>
    <property type="match status" value="1"/>
</dbReference>
<keyword evidence="12" id="KW-0314">Glutamate biosynthesis</keyword>
<evidence type="ECO:0000256" key="13">
    <source>
        <dbReference type="ARBA" id="ARBA00023291"/>
    </source>
</evidence>
<feature type="domain" description="Glutamine amidotransferase type-2" evidence="16">
    <location>
        <begin position="18"/>
        <end position="414"/>
    </location>
</feature>
<dbReference type="CDD" id="cd00713">
    <property type="entry name" value="GltS"/>
    <property type="match status" value="1"/>
</dbReference>
<dbReference type="EMBL" id="CP094326">
    <property type="protein sequence ID" value="UNZ00279.1"/>
    <property type="molecule type" value="Genomic_DNA"/>
</dbReference>
<dbReference type="Gene3D" id="2.160.20.60">
    <property type="entry name" value="Glutamate synthase, alpha subunit, C-terminal domain"/>
    <property type="match status" value="1"/>
</dbReference>
<dbReference type="Pfam" id="PF01645">
    <property type="entry name" value="Glu_synthase"/>
    <property type="match status" value="1"/>
</dbReference>
<dbReference type="InterPro" id="IPR029055">
    <property type="entry name" value="Ntn_hydrolases_N"/>
</dbReference>
<keyword evidence="9 17" id="KW-0560">Oxidoreductase</keyword>
<keyword evidence="11" id="KW-0411">Iron-sulfur</keyword>
<keyword evidence="7" id="KW-0479">Metal-binding</keyword>
<protein>
    <submittedName>
        <fullName evidence="17">Glutamate synthase large subunit</fullName>
        <ecNumber evidence="17">1.4.1.13</ecNumber>
    </submittedName>
</protein>
<evidence type="ECO:0000256" key="11">
    <source>
        <dbReference type="ARBA" id="ARBA00023014"/>
    </source>
</evidence>
<dbReference type="Gene3D" id="3.20.20.70">
    <property type="entry name" value="Aldolase class I"/>
    <property type="match status" value="2"/>
</dbReference>
<comment type="cofactor">
    <cofactor evidence="1">
        <name>FMN</name>
        <dbReference type="ChEBI" id="CHEBI:58210"/>
    </cofactor>
</comment>
<sequence>MTPKQQGLYSPKFERDNCGAGFICNLKGVRTNDIIHKALDILVRLEHRGAVSADGKTGDGAGILIEIPHEYFKKVCAFELPEQKEYAVGMVFLPKSENQTKLCIDSFNKNVEKQGLHVIGWRDVPVNKDVLGEIAAQSEPTVKQVFVGKNGQDLNEQEFNAKIFAARKISEHEIYDSGMAEAGFYYFASLSTTTIIYKGLLMPQDISGYYLDLLDPDVVTKLALVHQRFSTNTFPTWDLAQPFRYMCHNGEINTLTGNLSRMKAREELFASELFGDQLEHIPPVVIEGKSDSASMDMVLELLLQTGRSLPEAMMMLVPEAWERHQSMPDNKKAFYEYNACIMEPWDGPASIPFTDGNYIGALLDRNGLRPSRYSVTKDGYVIMSSETGVVEVAPENIEYHGRLEPGKMFLVDMNEGRIVEDEEVKETIVSKRPYRQWVDENLLPLANVPYTGNKTPVEAVDPITREKLFGYTQEDIKTIITPMATGAKEAIGSMGTDTPLAVLSDKPQLLFNYFKQLFAQVTNPPLDGIREEIVTDISLSIGADGNIFEVIPEQAKKLRIQNPVISNEDLDKIKYIEHPDFKAKSISILYEAAKGLNGLEARLEEMINEISRSLDEGYNIIILSDRGVSETLAPIPCLLACSYVHHGLKKHKKRSSMGIIVESAEPREPHHFATLFGYGASAINPYMVNEIIANLVEEGEITGVKAADAVQNFNKAIGKGIIKIMNKIGISTLHSYRGSQIFEALGLNEKFVNKYFCNTSTRIEGIGLYEIEKEIQKRYQRAFKSQSTAASLDLEIGGDYRWRRNGERHMFNPASVAKLQQAVRQNRYDTFKEYAELINEQSERLMTLRGMFRLKELNPIPLDEVEPWTDIVKRFKTGAMSFGSISREAHENLAIAMNRIGGKSNSGEGGEDPGRFQKDLNGNWRNSAIKQVASGRFGVSIDYLSNAKEIQIKMAQGAKPGEGGQLPGPKVNPEIAKTRNSTPYVGLISPPPHHDIYSIEDLAQLIFDLKNANREARVNVKLVSKVGVGTIAAGVAKAKADVVLISGYDGGTGASPLTSLRHAGLPWELGIAEAQQTLVLNNLRNRIVVECDGQLKTGRDVAIACLLGAEEFGFATAPLVASGCIMMRACHLNTCPVGIATQDPELRKNFKGTPEHVINYMYFVAQELREIMASLGFKTIDEMVGQSQKLDMNTAIEHYKAQGIDLSNILYRPQVDASTKLYNTTKQDHQLENVLDFEIISKAHPAIYRKEKMSLDFPISNINRTTGAILSNEITKTHGANGLPEDTLTLNFKGSAGQSFGAFATKGLTMVVTGNTNDYLGKGLSGGKLIVKVPEEATFEPHKNIIIGNVAMYGAVTGEAYINGIAGERFLVRNSGAKAVVEGIGDHGCEYMTGGTAVILGKTGRNFAAGMSGGVAFIYNKNNSIDSRNFNMEMVEIEKPSTENIEELQQLISNHANYTGSPIAKSILKNWREEQKNFVKVMPTEYKKALEMLAKQELETELTTA</sequence>
<dbReference type="PANTHER" id="PTHR11938:SF133">
    <property type="entry name" value="GLUTAMATE SYNTHASE (NADH)"/>
    <property type="match status" value="1"/>
</dbReference>
<evidence type="ECO:0000256" key="14">
    <source>
        <dbReference type="ARBA" id="ARBA00029440"/>
    </source>
</evidence>
<evidence type="ECO:0000256" key="6">
    <source>
        <dbReference type="ARBA" id="ARBA00022643"/>
    </source>
</evidence>
<dbReference type="Gene3D" id="3.60.20.10">
    <property type="entry name" value="Glutamine Phosphoribosylpyrophosphate, subunit 1, domain 1"/>
    <property type="match status" value="1"/>
</dbReference>
<feature type="region of interest" description="Disordered" evidence="15">
    <location>
        <begin position="900"/>
        <end position="921"/>
    </location>
</feature>
<dbReference type="Pfam" id="PF01493">
    <property type="entry name" value="GXGXG"/>
    <property type="match status" value="1"/>
</dbReference>
<evidence type="ECO:0000256" key="1">
    <source>
        <dbReference type="ARBA" id="ARBA00001917"/>
    </source>
</evidence>
<comment type="pathway">
    <text evidence="14">Amino-acid biosynthesis.</text>
</comment>
<evidence type="ECO:0000256" key="4">
    <source>
        <dbReference type="ARBA" id="ARBA00022605"/>
    </source>
</evidence>
<dbReference type="Pfam" id="PF00310">
    <property type="entry name" value="GATase_2"/>
    <property type="match status" value="1"/>
</dbReference>
<keyword evidence="18" id="KW-1185">Reference proteome</keyword>
<keyword evidence="13" id="KW-0003">3Fe-4S</keyword>
<evidence type="ECO:0000313" key="18">
    <source>
        <dbReference type="Proteomes" id="UP000829476"/>
    </source>
</evidence>
<dbReference type="InterPro" id="IPR002489">
    <property type="entry name" value="Glu_synth_asu_C"/>
</dbReference>
<dbReference type="InterPro" id="IPR050711">
    <property type="entry name" value="ET-N_metabolism_enzyme"/>
</dbReference>
<organism evidence="17 18">
    <name type="scientific">Zhouia spongiae</name>
    <dbReference type="NCBI Taxonomy" id="2202721"/>
    <lineage>
        <taxon>Bacteria</taxon>
        <taxon>Pseudomonadati</taxon>
        <taxon>Bacteroidota</taxon>
        <taxon>Flavobacteriia</taxon>
        <taxon>Flavobacteriales</taxon>
        <taxon>Flavobacteriaceae</taxon>
        <taxon>Zhouia</taxon>
    </lineage>
</organism>
<evidence type="ECO:0000256" key="9">
    <source>
        <dbReference type="ARBA" id="ARBA00023002"/>
    </source>
</evidence>
<keyword evidence="10" id="KW-0408">Iron</keyword>
<proteinExistence type="inferred from homology"/>
<dbReference type="RefSeq" id="WP_242938646.1">
    <property type="nucleotide sequence ID" value="NZ_CP094326.1"/>
</dbReference>
<evidence type="ECO:0000256" key="10">
    <source>
        <dbReference type="ARBA" id="ARBA00023004"/>
    </source>
</evidence>
<comment type="cofactor">
    <cofactor evidence="2">
        <name>[3Fe-4S] cluster</name>
        <dbReference type="ChEBI" id="CHEBI:21137"/>
    </cofactor>
</comment>
<keyword evidence="4" id="KW-0028">Amino-acid biosynthesis</keyword>
<dbReference type="CDD" id="cd02808">
    <property type="entry name" value="GltS_FMN"/>
    <property type="match status" value="1"/>
</dbReference>
<dbReference type="SUPFAM" id="SSF69336">
    <property type="entry name" value="Alpha subunit of glutamate synthase, C-terminal domain"/>
    <property type="match status" value="1"/>
</dbReference>
<name>A0ABY3YV41_9FLAO</name>
<accession>A0ABY3YV41</accession>
<gene>
    <name evidence="17" type="primary">gltB</name>
    <name evidence="17" type="ORF">MQE36_08045</name>
</gene>
<dbReference type="Proteomes" id="UP000829476">
    <property type="component" value="Chromosome"/>
</dbReference>
<dbReference type="NCBIfam" id="NF008730">
    <property type="entry name" value="PRK11750.1"/>
    <property type="match status" value="1"/>
</dbReference>
<evidence type="ECO:0000256" key="15">
    <source>
        <dbReference type="SAM" id="MobiDB-lite"/>
    </source>
</evidence>
<evidence type="ECO:0000256" key="2">
    <source>
        <dbReference type="ARBA" id="ARBA00001927"/>
    </source>
</evidence>
<dbReference type="CDD" id="cd00982">
    <property type="entry name" value="gltB_C"/>
    <property type="match status" value="1"/>
</dbReference>
<evidence type="ECO:0000256" key="3">
    <source>
        <dbReference type="ARBA" id="ARBA00009716"/>
    </source>
</evidence>
<evidence type="ECO:0000256" key="8">
    <source>
        <dbReference type="ARBA" id="ARBA00022962"/>
    </source>
</evidence>
<dbReference type="PROSITE" id="PS51278">
    <property type="entry name" value="GATASE_TYPE_2"/>
    <property type="match status" value="1"/>
</dbReference>
<dbReference type="InterPro" id="IPR036485">
    <property type="entry name" value="Glu_synth_asu_C_sf"/>
</dbReference>
<dbReference type="Pfam" id="PF04898">
    <property type="entry name" value="Glu_syn_central"/>
    <property type="match status" value="1"/>
</dbReference>
<evidence type="ECO:0000259" key="16">
    <source>
        <dbReference type="PROSITE" id="PS51278"/>
    </source>
</evidence>
<dbReference type="InterPro" id="IPR013785">
    <property type="entry name" value="Aldolase_TIM"/>
</dbReference>
<dbReference type="InterPro" id="IPR002932">
    <property type="entry name" value="Glu_synthdom"/>
</dbReference>
<evidence type="ECO:0000256" key="7">
    <source>
        <dbReference type="ARBA" id="ARBA00022723"/>
    </source>
</evidence>
<dbReference type="EC" id="1.4.1.13" evidence="17"/>
<dbReference type="PANTHER" id="PTHR11938">
    <property type="entry name" value="FAD NADPH DEHYDROGENASE/OXIDOREDUCTASE"/>
    <property type="match status" value="1"/>
</dbReference>
<keyword evidence="8" id="KW-0315">Glutamine amidotransferase</keyword>
<dbReference type="InterPro" id="IPR006982">
    <property type="entry name" value="Glu_synth_centr_N"/>
</dbReference>
<evidence type="ECO:0000256" key="12">
    <source>
        <dbReference type="ARBA" id="ARBA00023164"/>
    </source>
</evidence>
<keyword evidence="6" id="KW-0288">FMN</keyword>
<evidence type="ECO:0000256" key="5">
    <source>
        <dbReference type="ARBA" id="ARBA00022630"/>
    </source>
</evidence>
<evidence type="ECO:0000313" key="17">
    <source>
        <dbReference type="EMBL" id="UNZ00279.1"/>
    </source>
</evidence>
<dbReference type="InterPro" id="IPR017932">
    <property type="entry name" value="GATase_2_dom"/>
</dbReference>
<comment type="similarity">
    <text evidence="3">Belongs to the glutamate synthase family.</text>
</comment>